<keyword evidence="8 16" id="KW-0332">GMP biosynthesis</keyword>
<dbReference type="InterPro" id="IPR017926">
    <property type="entry name" value="GATASE"/>
</dbReference>
<dbReference type="UniPathway" id="UPA00189">
    <property type="reaction ID" value="UER00296"/>
</dbReference>
<evidence type="ECO:0000256" key="6">
    <source>
        <dbReference type="ARBA" id="ARBA00022598"/>
    </source>
</evidence>
<evidence type="ECO:0000313" key="19">
    <source>
        <dbReference type="Proteomes" id="UP000799779"/>
    </source>
</evidence>
<dbReference type="AlphaFoldDB" id="A0A6A5VWY0"/>
<evidence type="ECO:0000256" key="16">
    <source>
        <dbReference type="PROSITE-ProRule" id="PRU00886"/>
    </source>
</evidence>
<protein>
    <recommendedName>
        <fullName evidence="5">GMP synthase [glutamine-hydrolyzing]</fullName>
        <ecNumber evidence="4">6.3.5.2</ecNumber>
    </recommendedName>
    <alternativeName>
        <fullName evidence="12">GMP synthetase</fullName>
    </alternativeName>
    <alternativeName>
        <fullName evidence="13">Glutamine amidotransferase</fullName>
    </alternativeName>
</protein>
<evidence type="ECO:0000256" key="8">
    <source>
        <dbReference type="ARBA" id="ARBA00022749"/>
    </source>
</evidence>
<dbReference type="InterPro" id="IPR029062">
    <property type="entry name" value="Class_I_gatase-like"/>
</dbReference>
<comment type="catalytic activity">
    <reaction evidence="15">
        <text>XMP + L-glutamine + ATP + H2O = GMP + L-glutamate + AMP + diphosphate + 2 H(+)</text>
        <dbReference type="Rhea" id="RHEA:11680"/>
        <dbReference type="ChEBI" id="CHEBI:15377"/>
        <dbReference type="ChEBI" id="CHEBI:15378"/>
        <dbReference type="ChEBI" id="CHEBI:29985"/>
        <dbReference type="ChEBI" id="CHEBI:30616"/>
        <dbReference type="ChEBI" id="CHEBI:33019"/>
        <dbReference type="ChEBI" id="CHEBI:57464"/>
        <dbReference type="ChEBI" id="CHEBI:58115"/>
        <dbReference type="ChEBI" id="CHEBI:58359"/>
        <dbReference type="ChEBI" id="CHEBI:456215"/>
        <dbReference type="EC" id="6.3.5.2"/>
    </reaction>
</comment>
<comment type="subunit">
    <text evidence="3">Homodimer.</text>
</comment>
<dbReference type="SUPFAM" id="SSF52402">
    <property type="entry name" value="Adenine nucleotide alpha hydrolases-like"/>
    <property type="match status" value="1"/>
</dbReference>
<reference evidence="18" key="1">
    <citation type="journal article" date="2020" name="Stud. Mycol.">
        <title>101 Dothideomycetes genomes: a test case for predicting lifestyles and emergence of pathogens.</title>
        <authorList>
            <person name="Haridas S."/>
            <person name="Albert R."/>
            <person name="Binder M."/>
            <person name="Bloem J."/>
            <person name="Labutti K."/>
            <person name="Salamov A."/>
            <person name="Andreopoulos B."/>
            <person name="Baker S."/>
            <person name="Barry K."/>
            <person name="Bills G."/>
            <person name="Bluhm B."/>
            <person name="Cannon C."/>
            <person name="Castanera R."/>
            <person name="Culley D."/>
            <person name="Daum C."/>
            <person name="Ezra D."/>
            <person name="Gonzalez J."/>
            <person name="Henrissat B."/>
            <person name="Kuo A."/>
            <person name="Liang C."/>
            <person name="Lipzen A."/>
            <person name="Lutzoni F."/>
            <person name="Magnuson J."/>
            <person name="Mondo S."/>
            <person name="Nolan M."/>
            <person name="Ohm R."/>
            <person name="Pangilinan J."/>
            <person name="Park H.-J."/>
            <person name="Ramirez L."/>
            <person name="Alfaro M."/>
            <person name="Sun H."/>
            <person name="Tritt A."/>
            <person name="Yoshinaga Y."/>
            <person name="Zwiers L.-H."/>
            <person name="Turgeon B."/>
            <person name="Goodwin S."/>
            <person name="Spatafora J."/>
            <person name="Crous P."/>
            <person name="Grigoriev I."/>
        </authorList>
    </citation>
    <scope>NUCLEOTIDE SEQUENCE</scope>
    <source>
        <strain evidence="18">CBS 123094</strain>
    </source>
</reference>
<feature type="binding site" evidence="16">
    <location>
        <begin position="244"/>
        <end position="250"/>
    </location>
    <ligand>
        <name>ATP</name>
        <dbReference type="ChEBI" id="CHEBI:30616"/>
    </ligand>
</feature>
<dbReference type="CDD" id="cd01997">
    <property type="entry name" value="GMP_synthase_C"/>
    <property type="match status" value="1"/>
</dbReference>
<comment type="function">
    <text evidence="14">Catalyzes the conversion of xanthine monophosphate (XMP) to GMP in the presence of glutamine and ATP through an adenyl-XMP intermediate.</text>
</comment>
<keyword evidence="10 16" id="KW-0067">ATP-binding</keyword>
<dbReference type="InterPro" id="IPR001674">
    <property type="entry name" value="GMP_synth_C"/>
</dbReference>
<evidence type="ECO:0000256" key="5">
    <source>
        <dbReference type="ARBA" id="ARBA00021562"/>
    </source>
</evidence>
<keyword evidence="6" id="KW-0436">Ligase</keyword>
<evidence type="ECO:0000256" key="1">
    <source>
        <dbReference type="ARBA" id="ARBA00004514"/>
    </source>
</evidence>
<keyword evidence="7 16" id="KW-0547">Nucleotide-binding</keyword>
<dbReference type="InterPro" id="IPR014729">
    <property type="entry name" value="Rossmann-like_a/b/a_fold"/>
</dbReference>
<sequence>MATATADPIPPHKTFDTILVLDFGSQYSHLITRRLRELNVYCEMLPCTQKLADLEWTPKGVILSGGPYSVYWDDAPHVDPAVFDLNVPILGICYGLQEIAWNFGKNVLAGEKREYGHAYLKVERHGDGETGGHVDKLFQGLEDDAEVWMSHGDKLSHLPDDFVTIATTKNAPWAGIAHTSKPYYGIQFHPEVTHTPKGKEVLKNFAVNICQAKTNWTMSKFVDQEIARIRALVGEKGQVIGAVSGGVDSTVAAKLMQEAIGDRFHAVLVDNGVLRLNEAQQVKETLTAGLGINLTVIDASERFLGRLKGVADDPEKKRKIIGNTFIEIFQETALKIAEEAKGSDKAGEIEWLLQGTLYPDVIESISFKGPSATIKTHHNVGGLLEGMHLKLIEPLRELFKDEVRELGTNLGIPEELVWRHPFPGPGIAIRVLGEVTPEQVRIAREADYIFIEEIKAAGLYRKISQAFAALLPVKAVGVMGDKRVHEQVIALRAVETSDFMTADWYPFDGAFLKQVSRRIVNEVNGVCRVVYDITSKPPGTIEME</sequence>
<dbReference type="InterPro" id="IPR004739">
    <property type="entry name" value="GMP_synth_GATase"/>
</dbReference>
<dbReference type="PRINTS" id="PR00097">
    <property type="entry name" value="ANTSNTHASEII"/>
</dbReference>
<evidence type="ECO:0000256" key="3">
    <source>
        <dbReference type="ARBA" id="ARBA00011738"/>
    </source>
</evidence>
<dbReference type="EC" id="6.3.5.2" evidence="4"/>
<dbReference type="Pfam" id="PF00958">
    <property type="entry name" value="GMP_synt_C"/>
    <property type="match status" value="1"/>
</dbReference>
<dbReference type="Gene3D" id="3.40.50.880">
    <property type="match status" value="1"/>
</dbReference>
<evidence type="ECO:0000256" key="7">
    <source>
        <dbReference type="ARBA" id="ARBA00022741"/>
    </source>
</evidence>
<dbReference type="FunFam" id="3.40.50.620:FF:000001">
    <property type="entry name" value="GMP synthase [glutamine-hydrolyzing]"/>
    <property type="match status" value="1"/>
</dbReference>
<dbReference type="SUPFAM" id="SSF52317">
    <property type="entry name" value="Class I glutamine amidotransferase-like"/>
    <property type="match status" value="1"/>
</dbReference>
<feature type="domain" description="GMPS ATP-PPase" evidence="17">
    <location>
        <begin position="216"/>
        <end position="419"/>
    </location>
</feature>
<organism evidence="18 19">
    <name type="scientific">Amniculicola lignicola CBS 123094</name>
    <dbReference type="NCBI Taxonomy" id="1392246"/>
    <lineage>
        <taxon>Eukaryota</taxon>
        <taxon>Fungi</taxon>
        <taxon>Dikarya</taxon>
        <taxon>Ascomycota</taxon>
        <taxon>Pezizomycotina</taxon>
        <taxon>Dothideomycetes</taxon>
        <taxon>Pleosporomycetidae</taxon>
        <taxon>Pleosporales</taxon>
        <taxon>Amniculicolaceae</taxon>
        <taxon>Amniculicola</taxon>
    </lineage>
</organism>
<evidence type="ECO:0000256" key="10">
    <source>
        <dbReference type="ARBA" id="ARBA00022840"/>
    </source>
</evidence>
<evidence type="ECO:0000256" key="2">
    <source>
        <dbReference type="ARBA" id="ARBA00005153"/>
    </source>
</evidence>
<dbReference type="PANTHER" id="PTHR11922">
    <property type="entry name" value="GMP SYNTHASE-RELATED"/>
    <property type="match status" value="1"/>
</dbReference>
<dbReference type="FunFam" id="3.30.300.10:FF:000002">
    <property type="entry name" value="GMP synthase [glutamine-hydrolyzing]"/>
    <property type="match status" value="1"/>
</dbReference>
<dbReference type="Gene3D" id="3.30.300.10">
    <property type="match status" value="1"/>
</dbReference>
<dbReference type="NCBIfam" id="NF000848">
    <property type="entry name" value="PRK00074.1"/>
    <property type="match status" value="1"/>
</dbReference>
<accession>A0A6A5VWY0</accession>
<dbReference type="HAMAP" id="MF_00344">
    <property type="entry name" value="GMP_synthase"/>
    <property type="match status" value="1"/>
</dbReference>
<evidence type="ECO:0000256" key="14">
    <source>
        <dbReference type="ARBA" id="ARBA00044933"/>
    </source>
</evidence>
<keyword evidence="19" id="KW-1185">Reference proteome</keyword>
<dbReference type="PROSITE" id="PS51553">
    <property type="entry name" value="GMPS_ATP_PPASE"/>
    <property type="match status" value="1"/>
</dbReference>
<evidence type="ECO:0000256" key="11">
    <source>
        <dbReference type="ARBA" id="ARBA00022962"/>
    </source>
</evidence>
<dbReference type="SUPFAM" id="SSF54810">
    <property type="entry name" value="GMP synthetase C-terminal dimerisation domain"/>
    <property type="match status" value="1"/>
</dbReference>
<name>A0A6A5VWY0_9PLEO</name>
<evidence type="ECO:0000256" key="13">
    <source>
        <dbReference type="ARBA" id="ARBA00031356"/>
    </source>
</evidence>
<proteinExistence type="inferred from homology"/>
<dbReference type="GO" id="GO:0003921">
    <property type="term" value="F:GMP synthase activity"/>
    <property type="evidence" value="ECO:0007669"/>
    <property type="project" value="InterPro"/>
</dbReference>
<gene>
    <name evidence="18" type="ORF">P154DRAFT_568181</name>
</gene>
<dbReference type="PANTHER" id="PTHR11922:SF2">
    <property type="entry name" value="GMP SYNTHASE [GLUTAMINE-HYDROLYZING]"/>
    <property type="match status" value="1"/>
</dbReference>
<evidence type="ECO:0000256" key="12">
    <source>
        <dbReference type="ARBA" id="ARBA00030464"/>
    </source>
</evidence>
<dbReference type="Pfam" id="PF02540">
    <property type="entry name" value="NAD_synthase"/>
    <property type="match status" value="1"/>
</dbReference>
<dbReference type="CDD" id="cd01742">
    <property type="entry name" value="GATase1_GMP_Synthase"/>
    <property type="match status" value="1"/>
</dbReference>
<evidence type="ECO:0000259" key="17">
    <source>
        <dbReference type="PROSITE" id="PS51553"/>
    </source>
</evidence>
<dbReference type="OrthoDB" id="1724632at2759"/>
<dbReference type="PROSITE" id="PS51273">
    <property type="entry name" value="GATASE_TYPE_1"/>
    <property type="match status" value="1"/>
</dbReference>
<dbReference type="Proteomes" id="UP000799779">
    <property type="component" value="Unassembled WGS sequence"/>
</dbReference>
<evidence type="ECO:0000256" key="4">
    <source>
        <dbReference type="ARBA" id="ARBA00012746"/>
    </source>
</evidence>
<dbReference type="InterPro" id="IPR025777">
    <property type="entry name" value="GMPS_ATP_PPase_dom"/>
</dbReference>
<comment type="pathway">
    <text evidence="2">Purine metabolism; GMP biosynthesis; GMP from XMP (L-Gln route): step 1/1.</text>
</comment>
<evidence type="ECO:0000256" key="15">
    <source>
        <dbReference type="ARBA" id="ARBA00049404"/>
    </source>
</evidence>
<dbReference type="Pfam" id="PF00117">
    <property type="entry name" value="GATase"/>
    <property type="match status" value="1"/>
</dbReference>
<dbReference type="NCBIfam" id="TIGR00888">
    <property type="entry name" value="guaA_Nterm"/>
    <property type="match status" value="1"/>
</dbReference>
<dbReference type="PRINTS" id="PR00096">
    <property type="entry name" value="GATASE"/>
</dbReference>
<dbReference type="NCBIfam" id="TIGR00884">
    <property type="entry name" value="guaA_Cterm"/>
    <property type="match status" value="1"/>
</dbReference>
<dbReference type="InterPro" id="IPR022310">
    <property type="entry name" value="NAD/GMP_synthase"/>
</dbReference>
<evidence type="ECO:0000313" key="18">
    <source>
        <dbReference type="EMBL" id="KAF1993179.1"/>
    </source>
</evidence>
<dbReference type="EMBL" id="ML977723">
    <property type="protein sequence ID" value="KAF1993179.1"/>
    <property type="molecule type" value="Genomic_DNA"/>
</dbReference>
<dbReference type="FunFam" id="3.40.50.880:FF:000001">
    <property type="entry name" value="GMP synthase [glutamine-hydrolyzing]"/>
    <property type="match status" value="1"/>
</dbReference>
<evidence type="ECO:0000256" key="9">
    <source>
        <dbReference type="ARBA" id="ARBA00022755"/>
    </source>
</evidence>
<dbReference type="InterPro" id="IPR022955">
    <property type="entry name" value="GMP_synthase"/>
</dbReference>
<dbReference type="Gene3D" id="3.40.50.620">
    <property type="entry name" value="HUPs"/>
    <property type="match status" value="1"/>
</dbReference>
<dbReference type="GO" id="GO:0005524">
    <property type="term" value="F:ATP binding"/>
    <property type="evidence" value="ECO:0007669"/>
    <property type="project" value="UniProtKB-UniRule"/>
</dbReference>
<dbReference type="GO" id="GO:0005829">
    <property type="term" value="C:cytosol"/>
    <property type="evidence" value="ECO:0007669"/>
    <property type="project" value="UniProtKB-SubCell"/>
</dbReference>
<keyword evidence="9 16" id="KW-0658">Purine biosynthesis</keyword>
<keyword evidence="11" id="KW-0315">Glutamine amidotransferase</keyword>
<comment type="subcellular location">
    <subcellularLocation>
        <location evidence="1">Cytoplasm</location>
        <location evidence="1">Cytosol</location>
    </subcellularLocation>
</comment>